<proteinExistence type="inferred from homology"/>
<evidence type="ECO:0000313" key="4">
    <source>
        <dbReference type="Proteomes" id="UP000199651"/>
    </source>
</evidence>
<accession>A0A1H0PPQ3</accession>
<feature type="domain" description="Activator of Hsp90 ATPase homologue 1/2-like C-terminal" evidence="2">
    <location>
        <begin position="20"/>
        <end position="125"/>
    </location>
</feature>
<dbReference type="Pfam" id="PF08327">
    <property type="entry name" value="AHSA1"/>
    <property type="match status" value="1"/>
</dbReference>
<dbReference type="Gene3D" id="3.30.530.20">
    <property type="match status" value="1"/>
</dbReference>
<dbReference type="Proteomes" id="UP000199651">
    <property type="component" value="Unassembled WGS sequence"/>
</dbReference>
<evidence type="ECO:0000313" key="3">
    <source>
        <dbReference type="EMBL" id="SDP07092.1"/>
    </source>
</evidence>
<dbReference type="STRING" id="504798.SAMN05421871_106233"/>
<name>A0A1H0PPQ3_9PSEU</name>
<comment type="similarity">
    <text evidence="1">Belongs to the AHA1 family.</text>
</comment>
<dbReference type="RefSeq" id="WP_091376287.1">
    <property type="nucleotide sequence ID" value="NZ_FNDV01000006.1"/>
</dbReference>
<dbReference type="InterPro" id="IPR023393">
    <property type="entry name" value="START-like_dom_sf"/>
</dbReference>
<sequence length="133" mass="15012">MVGQTKDAGWQIGVSKTVPHPVARVWDFIASPEGTAVWLGPDAELKPEKGFRYETATGVAGEVRSFHEHDRIRLTWRPADWDHDSTVQVAVTANGDRTVLRFHQEWLADAEERERQRAYWKGVMNTVVDALGS</sequence>
<evidence type="ECO:0000256" key="1">
    <source>
        <dbReference type="ARBA" id="ARBA00006817"/>
    </source>
</evidence>
<dbReference type="CDD" id="cd07814">
    <property type="entry name" value="SRPBCC_CalC_Aha1-like"/>
    <property type="match status" value="1"/>
</dbReference>
<protein>
    <submittedName>
        <fullName evidence="3">Uncharacterized conserved protein YndB, AHSA1/START domain</fullName>
    </submittedName>
</protein>
<keyword evidence="4" id="KW-1185">Reference proteome</keyword>
<gene>
    <name evidence="3" type="ORF">SAMN05192558_106219</name>
</gene>
<dbReference type="InterPro" id="IPR013538">
    <property type="entry name" value="ASHA1/2-like_C"/>
</dbReference>
<dbReference type="EMBL" id="FNJB01000006">
    <property type="protein sequence ID" value="SDP07092.1"/>
    <property type="molecule type" value="Genomic_DNA"/>
</dbReference>
<evidence type="ECO:0000259" key="2">
    <source>
        <dbReference type="Pfam" id="PF08327"/>
    </source>
</evidence>
<organism evidence="3 4">
    <name type="scientific">Actinokineospora alba</name>
    <dbReference type="NCBI Taxonomy" id="504798"/>
    <lineage>
        <taxon>Bacteria</taxon>
        <taxon>Bacillati</taxon>
        <taxon>Actinomycetota</taxon>
        <taxon>Actinomycetes</taxon>
        <taxon>Pseudonocardiales</taxon>
        <taxon>Pseudonocardiaceae</taxon>
        <taxon>Actinokineospora</taxon>
    </lineage>
</organism>
<dbReference type="SUPFAM" id="SSF55961">
    <property type="entry name" value="Bet v1-like"/>
    <property type="match status" value="1"/>
</dbReference>
<dbReference type="OrthoDB" id="4549061at2"/>
<dbReference type="AlphaFoldDB" id="A0A1H0PPQ3"/>
<reference evidence="4" key="1">
    <citation type="submission" date="2016-10" db="EMBL/GenBank/DDBJ databases">
        <authorList>
            <person name="Varghese N."/>
            <person name="Submissions S."/>
        </authorList>
    </citation>
    <scope>NUCLEOTIDE SEQUENCE [LARGE SCALE GENOMIC DNA]</scope>
    <source>
        <strain evidence="4">IBRC-M 10655</strain>
    </source>
</reference>